<protein>
    <submittedName>
        <fullName evidence="6">Phosphonopyruvate decarboxylase</fullName>
    </submittedName>
</protein>
<dbReference type="InterPro" id="IPR051818">
    <property type="entry name" value="TPP_dependent_decarboxylase"/>
</dbReference>
<dbReference type="EMBL" id="PVNG01000010">
    <property type="protein sequence ID" value="PRX63766.1"/>
    <property type="molecule type" value="Genomic_DNA"/>
</dbReference>
<evidence type="ECO:0000313" key="7">
    <source>
        <dbReference type="Proteomes" id="UP000238312"/>
    </source>
</evidence>
<dbReference type="Pfam" id="PF02776">
    <property type="entry name" value="TPP_enzyme_N"/>
    <property type="match status" value="1"/>
</dbReference>
<dbReference type="OrthoDB" id="9785953at2"/>
<dbReference type="PANTHER" id="PTHR42818">
    <property type="entry name" value="SULFOPYRUVATE DECARBOXYLASE SUBUNIT ALPHA"/>
    <property type="match status" value="1"/>
</dbReference>
<keyword evidence="6" id="KW-0670">Pyruvate</keyword>
<dbReference type="Proteomes" id="UP000238312">
    <property type="component" value="Unassembled WGS sequence"/>
</dbReference>
<proteinExistence type="predicted"/>
<dbReference type="GO" id="GO:0000287">
    <property type="term" value="F:magnesium ion binding"/>
    <property type="evidence" value="ECO:0007669"/>
    <property type="project" value="UniProtKB-ARBA"/>
</dbReference>
<keyword evidence="7" id="KW-1185">Reference proteome</keyword>
<dbReference type="GO" id="GO:0033980">
    <property type="term" value="F:phosphonopyruvate decarboxylase activity"/>
    <property type="evidence" value="ECO:0007669"/>
    <property type="project" value="InterPro"/>
</dbReference>
<dbReference type="CDD" id="cd07035">
    <property type="entry name" value="TPP_PYR_POX_like"/>
    <property type="match status" value="1"/>
</dbReference>
<dbReference type="InterPro" id="IPR029061">
    <property type="entry name" value="THDP-binding"/>
</dbReference>
<name>A0A2T0MXE8_9ACTN</name>
<evidence type="ECO:0000313" key="6">
    <source>
        <dbReference type="EMBL" id="PRX63766.1"/>
    </source>
</evidence>
<feature type="domain" description="Thiamine pyrophosphate enzyme N-terminal TPP-binding" evidence="5">
    <location>
        <begin position="28"/>
        <end position="138"/>
    </location>
</feature>
<dbReference type="AlphaFoldDB" id="A0A2T0MXE8"/>
<dbReference type="Gene3D" id="3.40.50.970">
    <property type="match status" value="2"/>
</dbReference>
<dbReference type="InterPro" id="IPR012001">
    <property type="entry name" value="Thiamin_PyroP_enz_TPP-bd_dom"/>
</dbReference>
<sequence>MSSTTRNCSRSSTATPSWGREAVLDPTAFLSALRRRGVTAFTGVPCSHVASLINAVASFPEVAYVRATQEGEALAIAAGQWLAGSTACVFSQNSGLGNMVNPLTSLTHPHRIPVPLIVTWRGEPQRPDEPQHVLMGEITRDMLDLLRIGWQVLPAEADRVDATLDEGWRQMEEGGVPYAWVVRRGTFLSTTLHEPSPDRTRTECVRWPAVAQGRGPTRTAALNRILEVVPDDAAIVSTTGMTSRELFTLADRPQHFYLVGAMGSAAAVGLGAALSTSRSVVVIDGDAAALMRLGTLTAVGACQPRNLVHVVLDNGVHDSTGGQRTLAHQADLPAIAMASGYQYVHGCRSLDELGQALRAAVLGSGPAFIHLSIRPGSPASLGRPTVHPADVARRFRDFLTHAPARPSTQT</sequence>
<keyword evidence="1" id="KW-0210">Decarboxylase</keyword>
<dbReference type="RefSeq" id="WP_106243234.1">
    <property type="nucleotide sequence ID" value="NZ_JBFAIB010000001.1"/>
</dbReference>
<reference evidence="6 7" key="1">
    <citation type="submission" date="2018-03" db="EMBL/GenBank/DDBJ databases">
        <title>Genomic Encyclopedia of Type Strains, Phase III (KMG-III): the genomes of soil and plant-associated and newly described type strains.</title>
        <authorList>
            <person name="Whitman W."/>
        </authorList>
    </citation>
    <scope>NUCLEOTIDE SEQUENCE [LARGE SCALE GENOMIC DNA]</scope>
    <source>
        <strain evidence="6 7">CGMCC 4.7104</strain>
    </source>
</reference>
<dbReference type="SUPFAM" id="SSF52518">
    <property type="entry name" value="Thiamin diphosphate-binding fold (THDP-binding)"/>
    <property type="match status" value="2"/>
</dbReference>
<gene>
    <name evidence="6" type="ORF">B0I32_110218</name>
</gene>
<comment type="caution">
    <text evidence="6">The sequence shown here is derived from an EMBL/GenBank/DDBJ whole genome shotgun (WGS) entry which is preliminary data.</text>
</comment>
<organism evidence="6 7">
    <name type="scientific">Nonomuraea fuscirosea</name>
    <dbReference type="NCBI Taxonomy" id="1291556"/>
    <lineage>
        <taxon>Bacteria</taxon>
        <taxon>Bacillati</taxon>
        <taxon>Actinomycetota</taxon>
        <taxon>Actinomycetes</taxon>
        <taxon>Streptosporangiales</taxon>
        <taxon>Streptosporangiaceae</taxon>
        <taxon>Nonomuraea</taxon>
    </lineage>
</organism>
<accession>A0A2T0MXE8</accession>
<dbReference type="NCBIfam" id="TIGR03297">
    <property type="entry name" value="Ppyr-DeCO2ase"/>
    <property type="match status" value="1"/>
</dbReference>
<evidence type="ECO:0000256" key="3">
    <source>
        <dbReference type="ARBA" id="ARBA00023239"/>
    </source>
</evidence>
<evidence type="ECO:0000256" key="2">
    <source>
        <dbReference type="ARBA" id="ARBA00023052"/>
    </source>
</evidence>
<dbReference type="InterPro" id="IPR017684">
    <property type="entry name" value="Phosphono-pyrv_decarboxylase"/>
</dbReference>
<dbReference type="GO" id="GO:0032923">
    <property type="term" value="P:organic phosphonate biosynthetic process"/>
    <property type="evidence" value="ECO:0007669"/>
    <property type="project" value="InterPro"/>
</dbReference>
<dbReference type="PANTHER" id="PTHR42818:SF1">
    <property type="entry name" value="SULFOPYRUVATE DECARBOXYLASE"/>
    <property type="match status" value="1"/>
</dbReference>
<feature type="domain" description="Thiamine pyrophosphate enzyme TPP-binding" evidence="4">
    <location>
        <begin position="250"/>
        <end position="370"/>
    </location>
</feature>
<keyword evidence="3" id="KW-0456">Lyase</keyword>
<dbReference type="InterPro" id="IPR011766">
    <property type="entry name" value="TPP_enzyme_TPP-bd"/>
</dbReference>
<dbReference type="Pfam" id="PF02775">
    <property type="entry name" value="TPP_enzyme_C"/>
    <property type="match status" value="1"/>
</dbReference>
<dbReference type="GO" id="GO:0030976">
    <property type="term" value="F:thiamine pyrophosphate binding"/>
    <property type="evidence" value="ECO:0007669"/>
    <property type="project" value="InterPro"/>
</dbReference>
<evidence type="ECO:0000256" key="1">
    <source>
        <dbReference type="ARBA" id="ARBA00022793"/>
    </source>
</evidence>
<evidence type="ECO:0000259" key="4">
    <source>
        <dbReference type="Pfam" id="PF02775"/>
    </source>
</evidence>
<keyword evidence="2" id="KW-0786">Thiamine pyrophosphate</keyword>
<evidence type="ECO:0000259" key="5">
    <source>
        <dbReference type="Pfam" id="PF02776"/>
    </source>
</evidence>